<dbReference type="SUPFAM" id="SSF56784">
    <property type="entry name" value="HAD-like"/>
    <property type="match status" value="1"/>
</dbReference>
<dbReference type="Gene3D" id="3.30.70.1020">
    <property type="entry name" value="Trehalose-6-phosphate phosphatase related protein, domain 2"/>
    <property type="match status" value="1"/>
</dbReference>
<proteinExistence type="inferred from homology"/>
<evidence type="ECO:0000256" key="8">
    <source>
        <dbReference type="RuleBase" id="RU361117"/>
    </source>
</evidence>
<dbReference type="NCBIfam" id="TIGR00685">
    <property type="entry name" value="T6PP"/>
    <property type="match status" value="1"/>
</dbReference>
<evidence type="ECO:0000256" key="4">
    <source>
        <dbReference type="ARBA" id="ARBA00008770"/>
    </source>
</evidence>
<sequence length="360" mass="40452">MEKNHNASVLTESASLNNSRLGLHSALLPYSPPDAVFSSSLFLTIPRKKTGLLDDVLSTCWLDAMKSSSPTHKKLKDFSTEPTDTEIAHRNWMLKYPSALASFEKITSYAKGKRVVLFLDYDGTLSPIVDNPDRAFMSNNMRLAVKNVARYFPTAIISGRSRDKVLEFVGLTELYYAGSHGMDIMGPGKEVNLFQPASEFLPMIDEIYRSLVDIAKEIEGATVENNKFCISVHYRNVDEKSWTTIAESVHDIMKNYPRLRLTHGRKVLEVRPVLNWDKGKAVEFLLESLGLSNSDNVLPIYVGDDRTDEDAFKVLREGNRGYGILVSSAPKESNAFYSLRDPSEVLEFLRSLVIWKKASA</sequence>
<evidence type="ECO:0000256" key="2">
    <source>
        <dbReference type="ARBA" id="ARBA00001968"/>
    </source>
</evidence>
<dbReference type="InterPro" id="IPR036412">
    <property type="entry name" value="HAD-like_sf"/>
</dbReference>
<dbReference type="CDD" id="cd01627">
    <property type="entry name" value="HAD_TPP"/>
    <property type="match status" value="1"/>
</dbReference>
<dbReference type="InterPro" id="IPR044651">
    <property type="entry name" value="OTSB-like"/>
</dbReference>
<evidence type="ECO:0000313" key="10">
    <source>
        <dbReference type="Proteomes" id="UP000077755"/>
    </source>
</evidence>
<dbReference type="EMBL" id="CP093345">
    <property type="protein sequence ID" value="WOG91421.1"/>
    <property type="molecule type" value="Genomic_DNA"/>
</dbReference>
<comment type="cofactor">
    <cofactor evidence="2 8">
        <name>a divalent metal cation</name>
        <dbReference type="ChEBI" id="CHEBI:60240"/>
    </cofactor>
</comment>
<dbReference type="AlphaFoldDB" id="A0AAF0WMN4"/>
<comment type="similarity">
    <text evidence="4 8">Belongs to the trehalose phosphatase family.</text>
</comment>
<name>A0AAF0WMN4_DAUCS</name>
<dbReference type="PANTHER" id="PTHR43768">
    <property type="entry name" value="TREHALOSE 6-PHOSPHATE PHOSPHATASE"/>
    <property type="match status" value="1"/>
</dbReference>
<protein>
    <recommendedName>
        <fullName evidence="8">Trehalose 6-phosphate phosphatase</fullName>
        <ecNumber evidence="8">3.1.3.12</ecNumber>
    </recommendedName>
</protein>
<dbReference type="Pfam" id="PF02358">
    <property type="entry name" value="Trehalose_PPase"/>
    <property type="match status" value="1"/>
</dbReference>
<evidence type="ECO:0000313" key="9">
    <source>
        <dbReference type="EMBL" id="WOG91421.1"/>
    </source>
</evidence>
<dbReference type="InterPro" id="IPR006379">
    <property type="entry name" value="HAD-SF_hydro_IIB"/>
</dbReference>
<reference evidence="9" key="2">
    <citation type="submission" date="2022-03" db="EMBL/GenBank/DDBJ databases">
        <title>Draft title - Genomic analysis of global carrot germplasm unveils the trajectory of domestication and the origin of high carotenoid orange carrot.</title>
        <authorList>
            <person name="Iorizzo M."/>
            <person name="Ellison S."/>
            <person name="Senalik D."/>
            <person name="Macko-Podgorni A."/>
            <person name="Grzebelus D."/>
            <person name="Bostan H."/>
            <person name="Rolling W."/>
            <person name="Curaba J."/>
            <person name="Simon P."/>
        </authorList>
    </citation>
    <scope>NUCLEOTIDE SEQUENCE</scope>
    <source>
        <tissue evidence="9">Leaf</tissue>
    </source>
</reference>
<keyword evidence="5 8" id="KW-0378">Hydrolase</keyword>
<keyword evidence="10" id="KW-1185">Reference proteome</keyword>
<dbReference type="EC" id="3.1.3.12" evidence="8"/>
<reference evidence="9" key="1">
    <citation type="journal article" date="2016" name="Nat. Genet.">
        <title>A high-quality carrot genome assembly provides new insights into carotenoid accumulation and asterid genome evolution.</title>
        <authorList>
            <person name="Iorizzo M."/>
            <person name="Ellison S."/>
            <person name="Senalik D."/>
            <person name="Zeng P."/>
            <person name="Satapoomin P."/>
            <person name="Huang J."/>
            <person name="Bowman M."/>
            <person name="Iovene M."/>
            <person name="Sanseverino W."/>
            <person name="Cavagnaro P."/>
            <person name="Yildiz M."/>
            <person name="Macko-Podgorni A."/>
            <person name="Moranska E."/>
            <person name="Grzebelus E."/>
            <person name="Grzebelus D."/>
            <person name="Ashrafi H."/>
            <person name="Zheng Z."/>
            <person name="Cheng S."/>
            <person name="Spooner D."/>
            <person name="Van Deynze A."/>
            <person name="Simon P."/>
        </authorList>
    </citation>
    <scope>NUCLEOTIDE SEQUENCE</scope>
    <source>
        <tissue evidence="9">Leaf</tissue>
    </source>
</reference>
<comment type="function">
    <text evidence="7">Removes the phosphate from trehalose 6-phosphate to produce free trehalose. Trehalose accumulation in plant may improve abiotic stress tolerance.</text>
</comment>
<dbReference type="GO" id="GO:0005992">
    <property type="term" value="P:trehalose biosynthetic process"/>
    <property type="evidence" value="ECO:0007669"/>
    <property type="project" value="InterPro"/>
</dbReference>
<dbReference type="NCBIfam" id="TIGR01484">
    <property type="entry name" value="HAD-SF-IIB"/>
    <property type="match status" value="1"/>
</dbReference>
<dbReference type="GO" id="GO:0004805">
    <property type="term" value="F:trehalose-phosphatase activity"/>
    <property type="evidence" value="ECO:0007669"/>
    <property type="project" value="UniProtKB-EC"/>
</dbReference>
<dbReference type="FunFam" id="3.40.50.1000:FF:000073">
    <property type="entry name" value="Trehalose 6-phosphate phosphatase"/>
    <property type="match status" value="1"/>
</dbReference>
<evidence type="ECO:0000256" key="1">
    <source>
        <dbReference type="ARBA" id="ARBA00000500"/>
    </source>
</evidence>
<dbReference type="Gene3D" id="3.40.50.1000">
    <property type="entry name" value="HAD superfamily/HAD-like"/>
    <property type="match status" value="1"/>
</dbReference>
<dbReference type="Proteomes" id="UP000077755">
    <property type="component" value="Chromosome 3"/>
</dbReference>
<organism evidence="9 10">
    <name type="scientific">Daucus carota subsp. sativus</name>
    <name type="common">Carrot</name>
    <dbReference type="NCBI Taxonomy" id="79200"/>
    <lineage>
        <taxon>Eukaryota</taxon>
        <taxon>Viridiplantae</taxon>
        <taxon>Streptophyta</taxon>
        <taxon>Embryophyta</taxon>
        <taxon>Tracheophyta</taxon>
        <taxon>Spermatophyta</taxon>
        <taxon>Magnoliopsida</taxon>
        <taxon>eudicotyledons</taxon>
        <taxon>Gunneridae</taxon>
        <taxon>Pentapetalae</taxon>
        <taxon>asterids</taxon>
        <taxon>campanulids</taxon>
        <taxon>Apiales</taxon>
        <taxon>Apiaceae</taxon>
        <taxon>Apioideae</taxon>
        <taxon>Scandiceae</taxon>
        <taxon>Daucinae</taxon>
        <taxon>Daucus</taxon>
        <taxon>Daucus sect. Daucus</taxon>
    </lineage>
</organism>
<dbReference type="PANTHER" id="PTHR43768:SF27">
    <property type="entry name" value="TREHALOSE-PHOSPHATE PHOSPHATASE A"/>
    <property type="match status" value="1"/>
</dbReference>
<accession>A0AAF0WMN4</accession>
<gene>
    <name evidence="9" type="ORF">DCAR_0310670</name>
</gene>
<comment type="pathway">
    <text evidence="3 8">Glycan biosynthesis; trehalose biosynthesis.</text>
</comment>
<dbReference type="InterPro" id="IPR023214">
    <property type="entry name" value="HAD_sf"/>
</dbReference>
<comment type="catalytic activity">
    <reaction evidence="1 8">
        <text>alpha,alpha-trehalose 6-phosphate + H2O = alpha,alpha-trehalose + phosphate</text>
        <dbReference type="Rhea" id="RHEA:23420"/>
        <dbReference type="ChEBI" id="CHEBI:15377"/>
        <dbReference type="ChEBI" id="CHEBI:16551"/>
        <dbReference type="ChEBI" id="CHEBI:43474"/>
        <dbReference type="ChEBI" id="CHEBI:58429"/>
        <dbReference type="EC" id="3.1.3.12"/>
    </reaction>
</comment>
<evidence type="ECO:0000256" key="3">
    <source>
        <dbReference type="ARBA" id="ARBA00005199"/>
    </source>
</evidence>
<dbReference type="InterPro" id="IPR003337">
    <property type="entry name" value="Trehalose_PPase"/>
</dbReference>
<dbReference type="FunFam" id="3.30.70.1020:FF:000004">
    <property type="entry name" value="Trehalose 6-phosphate phosphatase"/>
    <property type="match status" value="1"/>
</dbReference>
<evidence type="ECO:0000256" key="7">
    <source>
        <dbReference type="ARBA" id="ARBA00025274"/>
    </source>
</evidence>
<evidence type="ECO:0000256" key="6">
    <source>
        <dbReference type="ARBA" id="ARBA00023016"/>
    </source>
</evidence>
<evidence type="ECO:0000256" key="5">
    <source>
        <dbReference type="ARBA" id="ARBA00022801"/>
    </source>
</evidence>
<keyword evidence="6" id="KW-0346">Stress response</keyword>